<dbReference type="Gene3D" id="3.40.50.1820">
    <property type="entry name" value="alpha/beta hydrolase"/>
    <property type="match status" value="1"/>
</dbReference>
<dbReference type="SUPFAM" id="SSF53474">
    <property type="entry name" value="alpha/beta-Hydrolases"/>
    <property type="match status" value="1"/>
</dbReference>
<dbReference type="AlphaFoldDB" id="A0A518EPS5"/>
<gene>
    <name evidence="1" type="ORF">Poly30_15960</name>
</gene>
<dbReference type="EMBL" id="CP036434">
    <property type="protein sequence ID" value="QDV06092.1"/>
    <property type="molecule type" value="Genomic_DNA"/>
</dbReference>
<sequence>MLALLPLSLLTAVAGGGDLATTVDACLEGKTADWLREPARVQATLRDALRPEDSRLRPGNVRELNHDGGSFARAPLGYAVQLPLDYGKKPGPWPLVLTLPEAGETPEQHLRDRWHDREFLKSAILVSPSMPEDREAWSQVVVLGAPGGLARILTTLRLCTETFDVDPDRVLCVGTGEGGNTALEAGRQFPQRFAGIACRASDAGIEQVEVLNNLPIHITGGGANSKAFAERCEAANVETVTLDVNSAEGPLTEWLLKQRRQPRPTEVRVVVGKPFPTRCYWVGVAPIDPATGGAYATARLRPEANSIVLTGAGVSFVTLYLSDEMLDLDQPIALQVNGELRKETVRRSLRVTRENLLDGISDTGSIYTAQLVVDLRAPGEFALPGPKELAKATVELMASLRDPARAEARGWAEQSGEWVAPEDRARMRSGDRRDPRTGLWSTRADRKREDRGAVRVDDVWVDADEAENLEKGRFPVDGEWCDLDEANRRHTRLDSPWVIPTAFAKIHATTDRSTAIAALVNMARTIPDLERALGLIPPLPLDVILTRTEEQADRLAFGDPDGRRAPLHGAGRHVIYGAYFAERRFERDGPRFVYDGAGVGIWNAEVLHGDAFGVHSSRLAYALSWVDAIDPSPNASRSARKDGPGPDFLSEREAEKRLPAWLTWGAAVYAERFYRDTSIDLKVTPDADPWWTRAWSVSNLIEAGGLGEMAEVFEVDMDPAEAKKARLQLLRAGALVAFILDGDCAPVRKAHAALKAALIEAGLDGPIDQELVVALEGAIRAHEAELRAFLGA</sequence>
<dbReference type="InterPro" id="IPR029058">
    <property type="entry name" value="AB_hydrolase_fold"/>
</dbReference>
<dbReference type="RefSeq" id="WP_145195973.1">
    <property type="nucleotide sequence ID" value="NZ_CP036434.1"/>
</dbReference>
<protein>
    <submittedName>
        <fullName evidence="1">Uncharacterized protein</fullName>
    </submittedName>
</protein>
<name>A0A518EPS5_9BACT</name>
<reference evidence="1 2" key="1">
    <citation type="submission" date="2019-02" db="EMBL/GenBank/DDBJ databases">
        <title>Deep-cultivation of Planctomycetes and their phenomic and genomic characterization uncovers novel biology.</title>
        <authorList>
            <person name="Wiegand S."/>
            <person name="Jogler M."/>
            <person name="Boedeker C."/>
            <person name="Pinto D."/>
            <person name="Vollmers J."/>
            <person name="Rivas-Marin E."/>
            <person name="Kohn T."/>
            <person name="Peeters S.H."/>
            <person name="Heuer A."/>
            <person name="Rast P."/>
            <person name="Oberbeckmann S."/>
            <person name="Bunk B."/>
            <person name="Jeske O."/>
            <person name="Meyerdierks A."/>
            <person name="Storesund J.E."/>
            <person name="Kallscheuer N."/>
            <person name="Luecker S."/>
            <person name="Lage O.M."/>
            <person name="Pohl T."/>
            <person name="Merkel B.J."/>
            <person name="Hornburger P."/>
            <person name="Mueller R.-W."/>
            <person name="Bruemmer F."/>
            <person name="Labrenz M."/>
            <person name="Spormann A.M."/>
            <person name="Op den Camp H."/>
            <person name="Overmann J."/>
            <person name="Amann R."/>
            <person name="Jetten M.S.M."/>
            <person name="Mascher T."/>
            <person name="Medema M.H."/>
            <person name="Devos D.P."/>
            <person name="Kaster A.-K."/>
            <person name="Ovreas L."/>
            <person name="Rohde M."/>
            <person name="Galperin M.Y."/>
            <person name="Jogler C."/>
        </authorList>
    </citation>
    <scope>NUCLEOTIDE SEQUENCE [LARGE SCALE GENOMIC DNA]</scope>
    <source>
        <strain evidence="1 2">Poly30</strain>
    </source>
</reference>
<dbReference type="Proteomes" id="UP000320390">
    <property type="component" value="Chromosome"/>
</dbReference>
<dbReference type="OrthoDB" id="212249at2"/>
<evidence type="ECO:0000313" key="1">
    <source>
        <dbReference type="EMBL" id="QDV06092.1"/>
    </source>
</evidence>
<proteinExistence type="predicted"/>
<keyword evidence="2" id="KW-1185">Reference proteome</keyword>
<evidence type="ECO:0000313" key="2">
    <source>
        <dbReference type="Proteomes" id="UP000320390"/>
    </source>
</evidence>
<accession>A0A518EPS5</accession>
<organism evidence="1 2">
    <name type="scientific">Saltatorellus ferox</name>
    <dbReference type="NCBI Taxonomy" id="2528018"/>
    <lineage>
        <taxon>Bacteria</taxon>
        <taxon>Pseudomonadati</taxon>
        <taxon>Planctomycetota</taxon>
        <taxon>Planctomycetia</taxon>
        <taxon>Planctomycetia incertae sedis</taxon>
        <taxon>Saltatorellus</taxon>
    </lineage>
</organism>